<evidence type="ECO:0000259" key="5">
    <source>
        <dbReference type="PROSITE" id="PS51651"/>
    </source>
</evidence>
<dbReference type="InterPro" id="IPR027007">
    <property type="entry name" value="C2_DOCK-type_domain"/>
</dbReference>
<dbReference type="Pfam" id="PF20422">
    <property type="entry name" value="DHR-2_Lobe_B"/>
    <property type="match status" value="1"/>
</dbReference>
<dbReference type="Pfam" id="PF14429">
    <property type="entry name" value="DOCK-C2"/>
    <property type="match status" value="1"/>
</dbReference>
<dbReference type="GO" id="GO:0005085">
    <property type="term" value="F:guanyl-nucleotide exchange factor activity"/>
    <property type="evidence" value="ECO:0007669"/>
    <property type="project" value="UniProtKB-KW"/>
</dbReference>
<feature type="domain" description="C2 DOCK-type" evidence="4">
    <location>
        <begin position="717"/>
        <end position="895"/>
    </location>
</feature>
<feature type="compositionally biased region" description="Polar residues" evidence="3">
    <location>
        <begin position="91"/>
        <end position="101"/>
    </location>
</feature>
<dbReference type="InterPro" id="IPR046773">
    <property type="entry name" value="DOCKER_Lobe_C"/>
</dbReference>
<dbReference type="GO" id="GO:0007264">
    <property type="term" value="P:small GTPase-mediated signal transduction"/>
    <property type="evidence" value="ECO:0007669"/>
    <property type="project" value="InterPro"/>
</dbReference>
<dbReference type="InterPro" id="IPR043161">
    <property type="entry name" value="DOCK_C_lobe_A"/>
</dbReference>
<feature type="compositionally biased region" description="Low complexity" evidence="3">
    <location>
        <begin position="1339"/>
        <end position="1355"/>
    </location>
</feature>
<accession>A0AAV2TVI4</accession>
<evidence type="ECO:0000313" key="6">
    <source>
        <dbReference type="EMBL" id="CAL5138913.1"/>
    </source>
</evidence>
<dbReference type="PROSITE" id="PS51650">
    <property type="entry name" value="C2_DOCK"/>
    <property type="match status" value="1"/>
</dbReference>
<dbReference type="InterPro" id="IPR046769">
    <property type="entry name" value="DOCKER_Lobe_A"/>
</dbReference>
<dbReference type="Gene3D" id="2.60.40.150">
    <property type="entry name" value="C2 domain"/>
    <property type="match status" value="1"/>
</dbReference>
<dbReference type="Pfam" id="PF06920">
    <property type="entry name" value="DHR-2_Lobe_A"/>
    <property type="match status" value="1"/>
</dbReference>
<comment type="similarity">
    <text evidence="2">Belongs to the DOCK family.</text>
</comment>
<comment type="caution">
    <text evidence="6">The sequence shown here is derived from an EMBL/GenBank/DDBJ whole genome shotgun (WGS) entry which is preliminary data.</text>
</comment>
<feature type="compositionally biased region" description="Acidic residues" evidence="3">
    <location>
        <begin position="80"/>
        <end position="89"/>
    </location>
</feature>
<dbReference type="EMBL" id="CAXLJL010000556">
    <property type="protein sequence ID" value="CAL5138913.1"/>
    <property type="molecule type" value="Genomic_DNA"/>
</dbReference>
<evidence type="ECO:0000256" key="1">
    <source>
        <dbReference type="ARBA" id="ARBA00022658"/>
    </source>
</evidence>
<dbReference type="Gene3D" id="1.20.58.740">
    <property type="match status" value="1"/>
</dbReference>
<feature type="compositionally biased region" description="Polar residues" evidence="3">
    <location>
        <begin position="1595"/>
        <end position="1611"/>
    </location>
</feature>
<feature type="domain" description="DOCKER" evidence="5">
    <location>
        <begin position="1984"/>
        <end position="2453"/>
    </location>
</feature>
<evidence type="ECO:0000256" key="2">
    <source>
        <dbReference type="PROSITE-ProRule" id="PRU00983"/>
    </source>
</evidence>
<name>A0AAV2TVI4_CALDB</name>
<gene>
    <name evidence="6" type="ORF">CDAUBV1_LOCUS13977</name>
</gene>
<sequence>MAVSKVDSQYMHHRGLCIGREKRFCPAHVLGRLEVNRRNCADVDISQECGDSYIANSCYCVARPLNSPGAHNTTDSSEFSIEDEPEYEEAQLQTKQSDTNGSNIQEMLLDSVLASGSGEKASCTRDSLAPGTEIFYLSRFPPMENLVCQRQLAPCEEPSDESSRLSSSNAPQVLFLLSNMFELQLYSGDVEPVFGSAFLYDVHSRLRLSEVFHFDTNSDALMNFFSGSKSPQQMDYRELTTMTRSCLFRISPKRTVVNNSAKEDSRIVSPASNLANTHCVNSDNDSSSDTQTLSSAMEYTPESVVRGLSASTSKQFTTPTKDACCQGGVFLVIRVEKVLQQGDVSDILDMYGKDEKSKERLRATVSWCCQRLGRYRMPIAWTAIDLSAILLLMRGKAAALNSGSLPKSHAPLHNCRSREPSPHRTRIERRSHSIGPSQRCTNPNSIGNGYVNGRGSRPPSFSEAPEQATGENTHYFLPSSWSLRSDGAPINGYSGGTGGYLSMTTCTELNVSTFYKQELDKMSDDELYRCLMEIHRQTVVNPSFINLAVQISNYTKFTDPSSPPDFHSNPVWSPTCLAALLSPNSAPLKRLKTFPNLNMRIQLHCANSADLLTLLRSTGLSINSSWSTVAEKSTELRSRPLLSPESLPYSDAIFHPFPREPSGGQSMVHVNSAHRVSVTSAAKEFIEEKPGVIHIRPIREILELPSIYSMTPYMSYRNLLYVYPKSVSFPASRQASSRNIGVCVQLLYSDSTVTKVLPAIYGKSNSPAFVSEAFTTVLYHNRTPDLCDEIKIQLPGRLDEGHYLLFTFYHVSCQSKKVESSASLETVIGYSWLPILQQGSLCDANTTLLVSTMKPSPALAKLRPDLKEMTEKFYMDAFKWVDTHRELFHVTTTVVSSLYPQDAHVEFLLAQFGRSKVCTTLQGLRTRELITQISRCIEVASLNQLVSFLAPLLDGTLRLLYVSVVQNSACLPSAGPSSAPFLALHLLTQLVHRFTVSFPEWNDPHGRSRLLINYLAGTKAVSGEHVLMHHFSGEPLFGIPNPSELIGDALEIDMHERCLPQEIIRCCFPRGEKTMERIDLIFGDAWWFVLELLIRLMADHHLSHCRPHTGDRLTDCSFNFDAGFLEDLSYFISQIVRHLLSSVTRCTQGLTRPDAVAQLLRMNRSLGFFLFDLLSLMPSDFVLHELWSYWRTITERIRLLVSKCSLKPDNPELETLMMFKLDALQIFCSHRLFLALSRCVLPDFQPLDSGLGMVDGFVKWIPKEFTCPIVRFESSLNQPDCTKSWDDEMSGILNIPIKLVISELQTCLNLDSRKLQLNAVSLLWTMLTAHETDERLTGNPQNRRSPPPQVSSRPKSPWPVTDGLADVVALYLPLLSIFSGLTNKMVDSWYSLFPEYAGRQSSRPRNLQQAASVDDGLEKGSLVSGESGLIKRYSRRKRGGRREKTLSPGAPLPSPFNKSLIASGEQVINFGESQDSTKANNTSDDRFYDVTTLKRLLLCCLWIMRHTRISVFQQWICTAPPEIRKDLLILLYITSSLFEYQDATNKTKIHVQPSCVNGTEKRLYSSARSYPPRPNSSAPTHLFASLRVYAGEGRGQTSQDQTDLSTNSEFPTSPVKEEEPHGAPNSLRSGSARFVRTRARSSSCTPETRASEQQLVCTDSFKITPWMANRVALSIAEILDRITWGLWEFDASRGQTGLSLFTKIRSPLNDIVPYRGQHGYVTTGSSLLDTLWRIELYALGLNQSTEAHCRLLVSLRNLVRKFSSVISEQGDLLAAFSYHLLALCASSRPQIRMNAVGTLYFLIWNYYVQNKNLACIKTNLYLAFGALFASYDFREAFDRSMTRRSSWSSGLQGILKKMPLSQLEAQITDSLRLLNAYAERDRNYFEDGIDTALTPLCTRNTSANAIFSKAAHLDNPVFRAIDDDLPATFPTQVVQLAENLTRLFRDAVRLQTRLDQLALPPKSRIKPCLEDSFSVIDILHSIANRSRSSPELRLYWLMQITEKHYELAQFSEAAQCLSHCTATVAEHLVNRGEVPAGFSSTGCSDIAEAVDNINLLDESCVCGPSCPSFSGIPCPSPLLLTDLSPSISSLDMSWHFTPAGLSALLTWTAEAFAKAGLHEIVPRVYARLLPVLEQTSDYTRLADVHGRIKEAYNTLHKLQKGRRMFSTYFRVGFYGRLFEDLNSCEYVYKEAPFSKLAEVTNRILAYYEQKHGEGCVEVIKDSNPVELHSLDPEKAYLQVIYVEPYFEEFELRKRTTEFQRNYAIKRFVHSTPFTASGSAHGPISEQFQRKSILTTTRCFPYIKSRLLITSTEYHILSPIEVALEDVSNRVKQLEFALSKKPDDVKYLQMVLQGCIGTTVNQGPVEVASTFLQSRSTNNTKILQSTLVSDEASYMDAQNRLRICLQHLLHKSHQALCLNRQLIGSDQIEYHRELERNFSRCKRLLTPMLQFDRPSSVNGVQLTKENGHLSNGKCQ</sequence>
<feature type="region of interest" description="Disordered" evidence="3">
    <location>
        <begin position="1594"/>
        <end position="1632"/>
    </location>
</feature>
<dbReference type="Proteomes" id="UP001497525">
    <property type="component" value="Unassembled WGS sequence"/>
</dbReference>
<dbReference type="Gene3D" id="1.25.40.410">
    <property type="match status" value="1"/>
</dbReference>
<feature type="region of interest" description="Disordered" evidence="3">
    <location>
        <begin position="406"/>
        <end position="469"/>
    </location>
</feature>
<feature type="compositionally biased region" description="Polar residues" evidence="3">
    <location>
        <begin position="434"/>
        <end position="447"/>
    </location>
</feature>
<reference evidence="6" key="1">
    <citation type="submission" date="2024-06" db="EMBL/GenBank/DDBJ databases">
        <authorList>
            <person name="Liu X."/>
            <person name="Lenzi L."/>
            <person name="Haldenby T S."/>
            <person name="Uol C."/>
        </authorList>
    </citation>
    <scope>NUCLEOTIDE SEQUENCE</scope>
</reference>
<evidence type="ECO:0000313" key="7">
    <source>
        <dbReference type="Proteomes" id="UP001497525"/>
    </source>
</evidence>
<dbReference type="PANTHER" id="PTHR23317">
    <property type="entry name" value="DEDICATOR OF CYTOKINESIS DOCK"/>
    <property type="match status" value="1"/>
</dbReference>
<dbReference type="InterPro" id="IPR043162">
    <property type="entry name" value="DOCK_C_lobe_C"/>
</dbReference>
<dbReference type="InterPro" id="IPR035892">
    <property type="entry name" value="C2_domain_sf"/>
</dbReference>
<dbReference type="InterPro" id="IPR027357">
    <property type="entry name" value="DOCKER_dom"/>
</dbReference>
<organism evidence="6 7">
    <name type="scientific">Calicophoron daubneyi</name>
    <name type="common">Rumen fluke</name>
    <name type="synonym">Paramphistomum daubneyi</name>
    <dbReference type="NCBI Taxonomy" id="300641"/>
    <lineage>
        <taxon>Eukaryota</taxon>
        <taxon>Metazoa</taxon>
        <taxon>Spiralia</taxon>
        <taxon>Lophotrochozoa</taxon>
        <taxon>Platyhelminthes</taxon>
        <taxon>Trematoda</taxon>
        <taxon>Digenea</taxon>
        <taxon>Plagiorchiida</taxon>
        <taxon>Pronocephalata</taxon>
        <taxon>Paramphistomoidea</taxon>
        <taxon>Paramphistomidae</taxon>
        <taxon>Calicophoron</taxon>
    </lineage>
</organism>
<evidence type="ECO:0000259" key="4">
    <source>
        <dbReference type="PROSITE" id="PS51650"/>
    </source>
</evidence>
<feature type="region of interest" description="Disordered" evidence="3">
    <location>
        <begin position="71"/>
        <end position="101"/>
    </location>
</feature>
<dbReference type="InterPro" id="IPR026791">
    <property type="entry name" value="DOCK"/>
</dbReference>
<feature type="region of interest" description="Disordered" evidence="3">
    <location>
        <begin position="2455"/>
        <end position="2474"/>
    </location>
</feature>
<keyword evidence="1" id="KW-0344">Guanine-nucleotide releasing factor</keyword>
<feature type="region of interest" description="Disordered" evidence="3">
    <location>
        <begin position="1334"/>
        <end position="1358"/>
    </location>
</feature>
<dbReference type="InterPro" id="IPR046770">
    <property type="entry name" value="DOCKER_Lobe_B"/>
</dbReference>
<dbReference type="PROSITE" id="PS51651">
    <property type="entry name" value="DOCKER"/>
    <property type="match status" value="1"/>
</dbReference>
<proteinExistence type="inferred from homology"/>
<dbReference type="PANTHER" id="PTHR23317:SF26">
    <property type="entry name" value="ZIZIMIN, ISOFORM K"/>
    <property type="match status" value="1"/>
</dbReference>
<evidence type="ECO:0000256" key="3">
    <source>
        <dbReference type="SAM" id="MobiDB-lite"/>
    </source>
</evidence>
<protein>
    <submittedName>
        <fullName evidence="6">Uncharacterized protein</fullName>
    </submittedName>
</protein>
<dbReference type="Pfam" id="PF20421">
    <property type="entry name" value="DHR-2_Lobe_C"/>
    <property type="match status" value="1"/>
</dbReference>